<feature type="region of interest" description="Disordered" evidence="1">
    <location>
        <begin position="764"/>
        <end position="991"/>
    </location>
</feature>
<name>A0AAV0B7Z2_PHAPC</name>
<feature type="compositionally biased region" description="Basic and acidic residues" evidence="1">
    <location>
        <begin position="810"/>
        <end position="822"/>
    </location>
</feature>
<evidence type="ECO:0000313" key="4">
    <source>
        <dbReference type="Proteomes" id="UP001153365"/>
    </source>
</evidence>
<feature type="domain" description="G-patch" evidence="2">
    <location>
        <begin position="195"/>
        <end position="215"/>
    </location>
</feature>
<dbReference type="EMBL" id="CALTRL010004434">
    <property type="protein sequence ID" value="CAH7683073.1"/>
    <property type="molecule type" value="Genomic_DNA"/>
</dbReference>
<dbReference type="Pfam" id="PF26093">
    <property type="entry name" value="HTH_TGH"/>
    <property type="match status" value="1"/>
</dbReference>
<feature type="compositionally biased region" description="Basic residues" evidence="1">
    <location>
        <begin position="868"/>
        <end position="881"/>
    </location>
</feature>
<feature type="compositionally biased region" description="Basic and acidic residues" evidence="1">
    <location>
        <begin position="785"/>
        <end position="802"/>
    </location>
</feature>
<proteinExistence type="predicted"/>
<feature type="compositionally biased region" description="Basic and acidic residues" evidence="1">
    <location>
        <begin position="88"/>
        <end position="100"/>
    </location>
</feature>
<feature type="compositionally biased region" description="Acidic residues" evidence="1">
    <location>
        <begin position="764"/>
        <end position="774"/>
    </location>
</feature>
<feature type="compositionally biased region" description="Basic and acidic residues" evidence="1">
    <location>
        <begin position="963"/>
        <end position="973"/>
    </location>
</feature>
<dbReference type="InterPro" id="IPR000467">
    <property type="entry name" value="G_patch_dom"/>
</dbReference>
<accession>A0AAV0B7Z2</accession>
<feature type="compositionally biased region" description="Basic and acidic residues" evidence="1">
    <location>
        <begin position="899"/>
        <end position="909"/>
    </location>
</feature>
<gene>
    <name evidence="3" type="ORF">PPACK8108_LOCUS16351</name>
</gene>
<evidence type="ECO:0000313" key="3">
    <source>
        <dbReference type="EMBL" id="CAH7683073.1"/>
    </source>
</evidence>
<sequence>MPPISQLRAVAAESGLGNLDDSLVKFGTPLPPLSSTKADKNEFLPLWQQEVRDEKGRRRLHGAFTGGFSAGYFNTVGSKEGWTPAEFKSSRADRKKKDDGSGPDGSGVPRLKTEFAQKAEDFMDEEDLAELKSRNELGTKEIFGSATTQSANFTSVGYDPLTGNLASGSGTDSFGGVVEPSELNNLLSDLVRPSDFRIGRKIMTKMGWREGQGIGPRVTYEKRKRLAIRIGVGMDPESDPEDNTERKNHLFAPFDRPMMPIRPWSGNSGLGYLNSHSSHLPSSSFRSSNVSLGKGSELKIEGQHIPQGSSFGLGALNDAEDDDQDIYDFVPEQITSDARARRLLSLKDEEDGKVSNPFKKISSHRSIIPADSSSKAFSDGAPLLEGFFLALSKEEKEVKIKLSIQVPKYWKPNPKKIFDSVRSRDHASQLKLRNRGSAPINAHDRGRMIGEKAPTKSVFDFISAKDKKRITDASKLAIESSSRDDMKLTNLKEEPHLPTSVIVPQLNPSVAKAALRGFMPFSHDLPKQERYKLYLQSQAGILPEGTKFSPKPTGKESVELINKELDGFAKSAMMFKPMSSLMASRFTSAESTASGGELAAPEPGLRQPVFDEAKVVDNDVAEIEKPKEEKVSQAAQAVRMDLFGMMTRSVKEFYPQKLLCKRLNVPNPFPEGPPNETKAKGTGSNLADFLTAHGFQPAEVNKTKDPSCNGEMMKNDWLTEKNEDRAAKDVNQVGLGDDDTQGKEILTTIRPPIDIFKAIFANDDDSEESDDEEKEESKLGCAQDQELKSDSKSPVDNPRDLVQDLLPVEKSVENGSKDEKDCWSGAVKITSMTPVAVDPRAAEMISTFRPTFLRKQNGESQETSSSISKKKKTDKKSKRSKGLMSFEDELEGDDVQTSKNEERKSSSDPRKKKKKKVKLSEVEVDGEGQKGKDSNLRRKKGEREEEKDDDDEWVEKVVPSHSVSDHAEREVNEVRNLPKKLKRMTASDLMD</sequence>
<reference evidence="3" key="1">
    <citation type="submission" date="2022-06" db="EMBL/GenBank/DDBJ databases">
        <authorList>
            <consortium name="SYNGENTA / RWTH Aachen University"/>
        </authorList>
    </citation>
    <scope>NUCLEOTIDE SEQUENCE</scope>
</reference>
<dbReference type="PANTHER" id="PTHR13384">
    <property type="entry name" value="G PATCH DOMAIN-CONTAINING PROTEIN 1"/>
    <property type="match status" value="1"/>
</dbReference>
<dbReference type="GO" id="GO:0003723">
    <property type="term" value="F:RNA binding"/>
    <property type="evidence" value="ECO:0007669"/>
    <property type="project" value="TreeGrafter"/>
</dbReference>
<comment type="caution">
    <text evidence="3">The sequence shown here is derived from an EMBL/GenBank/DDBJ whole genome shotgun (WGS) entry which is preliminary data.</text>
</comment>
<protein>
    <recommendedName>
        <fullName evidence="2">G-patch domain-containing protein</fullName>
    </recommendedName>
</protein>
<evidence type="ECO:0000256" key="1">
    <source>
        <dbReference type="SAM" id="MobiDB-lite"/>
    </source>
</evidence>
<dbReference type="GO" id="GO:0005634">
    <property type="term" value="C:nucleus"/>
    <property type="evidence" value="ECO:0007669"/>
    <property type="project" value="TreeGrafter"/>
</dbReference>
<organism evidence="3 4">
    <name type="scientific">Phakopsora pachyrhizi</name>
    <name type="common">Asian soybean rust disease fungus</name>
    <dbReference type="NCBI Taxonomy" id="170000"/>
    <lineage>
        <taxon>Eukaryota</taxon>
        <taxon>Fungi</taxon>
        <taxon>Dikarya</taxon>
        <taxon>Basidiomycota</taxon>
        <taxon>Pucciniomycotina</taxon>
        <taxon>Pucciniomycetes</taxon>
        <taxon>Pucciniales</taxon>
        <taxon>Phakopsoraceae</taxon>
        <taxon>Phakopsora</taxon>
    </lineage>
</organism>
<dbReference type="InterPro" id="IPR011666">
    <property type="entry name" value="DUF1604"/>
</dbReference>
<dbReference type="Pfam" id="PF01585">
    <property type="entry name" value="G-patch"/>
    <property type="match status" value="1"/>
</dbReference>
<dbReference type="AlphaFoldDB" id="A0AAV0B7Z2"/>
<evidence type="ECO:0000259" key="2">
    <source>
        <dbReference type="PROSITE" id="PS50174"/>
    </source>
</evidence>
<dbReference type="Pfam" id="PF07713">
    <property type="entry name" value="DUF1604"/>
    <property type="match status" value="1"/>
</dbReference>
<dbReference type="Proteomes" id="UP001153365">
    <property type="component" value="Unassembled WGS sequence"/>
</dbReference>
<dbReference type="GO" id="GO:0006397">
    <property type="term" value="P:mRNA processing"/>
    <property type="evidence" value="ECO:0007669"/>
    <property type="project" value="InterPro"/>
</dbReference>
<feature type="compositionally biased region" description="Basic and acidic residues" evidence="1">
    <location>
        <begin position="927"/>
        <end position="944"/>
    </location>
</feature>
<keyword evidence="4" id="KW-1185">Reference proteome</keyword>
<feature type="region of interest" description="Disordered" evidence="1">
    <location>
        <begin position="83"/>
        <end position="111"/>
    </location>
</feature>
<dbReference type="PANTHER" id="PTHR13384:SF19">
    <property type="entry name" value="G PATCH DOMAIN-CONTAINING PROTEIN 1"/>
    <property type="match status" value="1"/>
</dbReference>
<dbReference type="PROSITE" id="PS50174">
    <property type="entry name" value="G_PATCH"/>
    <property type="match status" value="1"/>
</dbReference>